<comment type="subcellular location">
    <subcellularLocation>
        <location evidence="3">Cell projection</location>
        <location evidence="3">Ruffle membrane</location>
    </subcellularLocation>
    <subcellularLocation>
        <location evidence="2">Cytoplasm</location>
    </subcellularLocation>
    <subcellularLocation>
        <location evidence="1">Membrane</location>
        <topology evidence="1">Peripheral membrane protein</topology>
    </subcellularLocation>
</comment>
<dbReference type="OrthoDB" id="9792301at2"/>
<dbReference type="SUPFAM" id="SSF54637">
    <property type="entry name" value="Thioesterase/thiol ester dehydrase-isomerase"/>
    <property type="match status" value="1"/>
</dbReference>
<comment type="caution">
    <text evidence="25">The sequence shown here is derived from an EMBL/GenBank/DDBJ whole genome shotgun (WGS) entry which is preliminary data.</text>
</comment>
<dbReference type="CDD" id="cd03443">
    <property type="entry name" value="PaaI_thioesterase"/>
    <property type="match status" value="1"/>
</dbReference>
<evidence type="ECO:0000313" key="25">
    <source>
        <dbReference type="EMBL" id="CCF82307.1"/>
    </source>
</evidence>
<evidence type="ECO:0000256" key="14">
    <source>
        <dbReference type="ARBA" id="ARBA00037002"/>
    </source>
</evidence>
<evidence type="ECO:0000256" key="20">
    <source>
        <dbReference type="ARBA" id="ARBA00047734"/>
    </source>
</evidence>
<accession>I4EC95</accession>
<keyword evidence="6" id="KW-0053">Apoptosis</keyword>
<evidence type="ECO:0000256" key="5">
    <source>
        <dbReference type="ARBA" id="ARBA00022490"/>
    </source>
</evidence>
<evidence type="ECO:0000256" key="2">
    <source>
        <dbReference type="ARBA" id="ARBA00004496"/>
    </source>
</evidence>
<dbReference type="GO" id="GO:0016020">
    <property type="term" value="C:membrane"/>
    <property type="evidence" value="ECO:0007669"/>
    <property type="project" value="UniProtKB-SubCell"/>
</dbReference>
<evidence type="ECO:0000256" key="21">
    <source>
        <dbReference type="ARBA" id="ARBA00047969"/>
    </source>
</evidence>
<comment type="similarity">
    <text evidence="15">Belongs to the THEM4/THEM5 thioesterase family.</text>
</comment>
<dbReference type="EMBL" id="CAGS01000004">
    <property type="protein sequence ID" value="CCF82307.1"/>
    <property type="molecule type" value="Genomic_DNA"/>
</dbReference>
<evidence type="ECO:0000256" key="22">
    <source>
        <dbReference type="ARBA" id="ARBA00048074"/>
    </source>
</evidence>
<keyword evidence="5" id="KW-0963">Cytoplasm</keyword>
<evidence type="ECO:0000256" key="3">
    <source>
        <dbReference type="ARBA" id="ARBA00004632"/>
    </source>
</evidence>
<dbReference type="EC" id="3.1.2.2" evidence="16"/>
<dbReference type="GO" id="GO:0016289">
    <property type="term" value="F:acyl-CoA hydrolase activity"/>
    <property type="evidence" value="ECO:0007669"/>
    <property type="project" value="UniProtKB-ARBA"/>
</dbReference>
<dbReference type="Pfam" id="PF03061">
    <property type="entry name" value="4HBT"/>
    <property type="match status" value="1"/>
</dbReference>
<comment type="catalytic activity">
    <reaction evidence="21">
        <text>decanoyl-CoA + H2O = decanoate + CoA + H(+)</text>
        <dbReference type="Rhea" id="RHEA:40059"/>
        <dbReference type="ChEBI" id="CHEBI:15377"/>
        <dbReference type="ChEBI" id="CHEBI:15378"/>
        <dbReference type="ChEBI" id="CHEBI:27689"/>
        <dbReference type="ChEBI" id="CHEBI:57287"/>
        <dbReference type="ChEBI" id="CHEBI:61430"/>
    </reaction>
    <physiologicalReaction direction="left-to-right" evidence="21">
        <dbReference type="Rhea" id="RHEA:40060"/>
    </physiologicalReaction>
</comment>
<evidence type="ECO:0000256" key="7">
    <source>
        <dbReference type="ARBA" id="ARBA00022801"/>
    </source>
</evidence>
<dbReference type="InterPro" id="IPR003736">
    <property type="entry name" value="PAAI_dom"/>
</dbReference>
<evidence type="ECO:0000256" key="15">
    <source>
        <dbReference type="ARBA" id="ARBA00038456"/>
    </source>
</evidence>
<gene>
    <name evidence="25" type="ORF">NITHO_1010003</name>
</gene>
<dbReference type="PANTHER" id="PTHR12418">
    <property type="entry name" value="ACYL-COENZYME A THIOESTERASE THEM4"/>
    <property type="match status" value="1"/>
</dbReference>
<keyword evidence="8" id="KW-0276">Fatty acid metabolism</keyword>
<proteinExistence type="inferred from homology"/>
<feature type="domain" description="Thioesterase" evidence="24">
    <location>
        <begin position="54"/>
        <end position="126"/>
    </location>
</feature>
<evidence type="ECO:0000256" key="6">
    <source>
        <dbReference type="ARBA" id="ARBA00022703"/>
    </source>
</evidence>
<comment type="catalytic activity">
    <reaction evidence="13">
        <text>(5Z,8Z,11Z,14Z)-eicosatetraenoyl-CoA + H2O = (5Z,8Z,11Z,14Z)-eicosatetraenoate + CoA + H(+)</text>
        <dbReference type="Rhea" id="RHEA:40151"/>
        <dbReference type="ChEBI" id="CHEBI:15377"/>
        <dbReference type="ChEBI" id="CHEBI:15378"/>
        <dbReference type="ChEBI" id="CHEBI:32395"/>
        <dbReference type="ChEBI" id="CHEBI:57287"/>
        <dbReference type="ChEBI" id="CHEBI:57368"/>
    </reaction>
    <physiologicalReaction direction="left-to-right" evidence="13">
        <dbReference type="Rhea" id="RHEA:40152"/>
    </physiologicalReaction>
</comment>
<evidence type="ECO:0000256" key="16">
    <source>
        <dbReference type="ARBA" id="ARBA00038848"/>
    </source>
</evidence>
<reference evidence="25 26" key="1">
    <citation type="journal article" date="2012" name="ISME J.">
        <title>Nitrification expanded: discovery, physiology and genomics of a nitrite-oxidizing bacterium from the phylum Chloroflexi.</title>
        <authorList>
            <person name="Sorokin D.Y."/>
            <person name="Lucker S."/>
            <person name="Vejmelkova D."/>
            <person name="Kostrikina N.A."/>
            <person name="Kleerebezem R."/>
            <person name="Rijpstra W.I."/>
            <person name="Damste J.S."/>
            <person name="Le Paslier D."/>
            <person name="Muyzer G."/>
            <person name="Wagner M."/>
            <person name="van Loosdrecht M.C."/>
            <person name="Daims H."/>
        </authorList>
    </citation>
    <scope>NUCLEOTIDE SEQUENCE [LARGE SCALE GENOMIC DNA]</scope>
    <source>
        <strain evidence="26">none</strain>
    </source>
</reference>
<dbReference type="InterPro" id="IPR029069">
    <property type="entry name" value="HotDog_dom_sf"/>
</dbReference>
<evidence type="ECO:0000256" key="18">
    <source>
        <dbReference type="ARBA" id="ARBA00043210"/>
    </source>
</evidence>
<name>I4EC95_9BACT</name>
<evidence type="ECO:0000256" key="9">
    <source>
        <dbReference type="ARBA" id="ARBA00022946"/>
    </source>
</evidence>
<evidence type="ECO:0000256" key="8">
    <source>
        <dbReference type="ARBA" id="ARBA00022832"/>
    </source>
</evidence>
<organism evidence="25 26">
    <name type="scientific">Nitrolancea hollandica Lb</name>
    <dbReference type="NCBI Taxonomy" id="1129897"/>
    <lineage>
        <taxon>Bacteria</taxon>
        <taxon>Pseudomonadati</taxon>
        <taxon>Thermomicrobiota</taxon>
        <taxon>Thermomicrobia</taxon>
        <taxon>Sphaerobacterales</taxon>
        <taxon>Sphaerobacterineae</taxon>
        <taxon>Sphaerobacteraceae</taxon>
        <taxon>Nitrolancea</taxon>
    </lineage>
</organism>
<dbReference type="PANTHER" id="PTHR12418:SF19">
    <property type="entry name" value="ACYL-COENZYME A THIOESTERASE THEM4"/>
    <property type="match status" value="1"/>
</dbReference>
<keyword evidence="7" id="KW-0378">Hydrolase</keyword>
<evidence type="ECO:0000256" key="13">
    <source>
        <dbReference type="ARBA" id="ARBA00035852"/>
    </source>
</evidence>
<comment type="catalytic activity">
    <reaction evidence="22">
        <text>dodecanoyl-CoA + H2O = dodecanoate + CoA + H(+)</text>
        <dbReference type="Rhea" id="RHEA:30135"/>
        <dbReference type="ChEBI" id="CHEBI:15377"/>
        <dbReference type="ChEBI" id="CHEBI:15378"/>
        <dbReference type="ChEBI" id="CHEBI:18262"/>
        <dbReference type="ChEBI" id="CHEBI:57287"/>
        <dbReference type="ChEBI" id="CHEBI:57375"/>
    </reaction>
    <physiologicalReaction direction="left-to-right" evidence="22">
        <dbReference type="Rhea" id="RHEA:30136"/>
    </physiologicalReaction>
</comment>
<keyword evidence="12" id="KW-0966">Cell projection</keyword>
<dbReference type="InterPro" id="IPR006683">
    <property type="entry name" value="Thioestr_dom"/>
</dbReference>
<dbReference type="Gene3D" id="3.10.129.10">
    <property type="entry name" value="Hotdog Thioesterase"/>
    <property type="match status" value="1"/>
</dbReference>
<evidence type="ECO:0000256" key="12">
    <source>
        <dbReference type="ARBA" id="ARBA00023273"/>
    </source>
</evidence>
<sequence length="156" mass="17338">MDGPERINTVTDHGCFGCGEENPIGLKLAFYRDGDRVKATVTPRQEYEGYLSLTHGGVVATMLDEAMSWAVISHGGRLPVTTRLEIQYRRAMPVGVEVDVFGEVVRDRGRIIEARAEIRDRDGALIASATGSFVRVSQDRQRAWEARYLQPDQGNS</sequence>
<dbReference type="RefSeq" id="WP_008474420.1">
    <property type="nucleotide sequence ID" value="NZ_CAGS01000004.1"/>
</dbReference>
<keyword evidence="9" id="KW-0809">Transit peptide</keyword>
<dbReference type="InterPro" id="IPR052365">
    <property type="entry name" value="THEM4/THEM5_acyl-CoA_thioest"/>
</dbReference>
<comment type="catalytic activity">
    <reaction evidence="19">
        <text>octanoyl-CoA + H2O = octanoate + CoA + H(+)</text>
        <dbReference type="Rhea" id="RHEA:30143"/>
        <dbReference type="ChEBI" id="CHEBI:15377"/>
        <dbReference type="ChEBI" id="CHEBI:15378"/>
        <dbReference type="ChEBI" id="CHEBI:25646"/>
        <dbReference type="ChEBI" id="CHEBI:57287"/>
        <dbReference type="ChEBI" id="CHEBI:57386"/>
    </reaction>
    <physiologicalReaction direction="left-to-right" evidence="19">
        <dbReference type="Rhea" id="RHEA:30144"/>
    </physiologicalReaction>
</comment>
<keyword evidence="10" id="KW-0443">Lipid metabolism</keyword>
<keyword evidence="26" id="KW-1185">Reference proteome</keyword>
<comment type="catalytic activity">
    <reaction evidence="20">
        <text>hexadecanoyl-CoA + H2O = hexadecanoate + CoA + H(+)</text>
        <dbReference type="Rhea" id="RHEA:16645"/>
        <dbReference type="ChEBI" id="CHEBI:7896"/>
        <dbReference type="ChEBI" id="CHEBI:15377"/>
        <dbReference type="ChEBI" id="CHEBI:15378"/>
        <dbReference type="ChEBI" id="CHEBI:57287"/>
        <dbReference type="ChEBI" id="CHEBI:57379"/>
        <dbReference type="EC" id="3.1.2.2"/>
    </reaction>
    <physiologicalReaction direction="left-to-right" evidence="20">
        <dbReference type="Rhea" id="RHEA:16646"/>
    </physiologicalReaction>
</comment>
<evidence type="ECO:0000256" key="10">
    <source>
        <dbReference type="ARBA" id="ARBA00023098"/>
    </source>
</evidence>
<dbReference type="GO" id="GO:0005737">
    <property type="term" value="C:cytoplasm"/>
    <property type="evidence" value="ECO:0007669"/>
    <property type="project" value="UniProtKB-SubCell"/>
</dbReference>
<evidence type="ECO:0000256" key="11">
    <source>
        <dbReference type="ARBA" id="ARBA00023136"/>
    </source>
</evidence>
<dbReference type="GO" id="GO:0006631">
    <property type="term" value="P:fatty acid metabolic process"/>
    <property type="evidence" value="ECO:0007669"/>
    <property type="project" value="UniProtKB-KW"/>
</dbReference>
<evidence type="ECO:0000256" key="4">
    <source>
        <dbReference type="ARBA" id="ARBA00022475"/>
    </source>
</evidence>
<protein>
    <recommendedName>
        <fullName evidence="17">Acyl-coenzyme A thioesterase THEM4</fullName>
        <ecNumber evidence="16">3.1.2.2</ecNumber>
    </recommendedName>
    <alternativeName>
        <fullName evidence="18">Thioesterase superfamily member 4</fullName>
    </alternativeName>
</protein>
<dbReference type="AlphaFoldDB" id="I4EC95"/>
<evidence type="ECO:0000256" key="19">
    <source>
        <dbReference type="ARBA" id="ARBA00047588"/>
    </source>
</evidence>
<comment type="catalytic activity">
    <reaction evidence="14">
        <text>(9Z)-octadecenoyl-CoA + H2O = (9Z)-octadecenoate + CoA + H(+)</text>
        <dbReference type="Rhea" id="RHEA:40139"/>
        <dbReference type="ChEBI" id="CHEBI:15377"/>
        <dbReference type="ChEBI" id="CHEBI:15378"/>
        <dbReference type="ChEBI" id="CHEBI:30823"/>
        <dbReference type="ChEBI" id="CHEBI:57287"/>
        <dbReference type="ChEBI" id="CHEBI:57387"/>
    </reaction>
    <physiologicalReaction direction="left-to-right" evidence="14">
        <dbReference type="Rhea" id="RHEA:40140"/>
    </physiologicalReaction>
</comment>
<evidence type="ECO:0000259" key="24">
    <source>
        <dbReference type="Pfam" id="PF03061"/>
    </source>
</evidence>
<keyword evidence="4" id="KW-1003">Cell membrane</keyword>
<evidence type="ECO:0000256" key="23">
    <source>
        <dbReference type="ARBA" id="ARBA00048180"/>
    </source>
</evidence>
<evidence type="ECO:0000256" key="1">
    <source>
        <dbReference type="ARBA" id="ARBA00004170"/>
    </source>
</evidence>
<evidence type="ECO:0000313" key="26">
    <source>
        <dbReference type="Proteomes" id="UP000004221"/>
    </source>
</evidence>
<comment type="catalytic activity">
    <reaction evidence="23">
        <text>tetradecanoyl-CoA + H2O = tetradecanoate + CoA + H(+)</text>
        <dbReference type="Rhea" id="RHEA:40119"/>
        <dbReference type="ChEBI" id="CHEBI:15377"/>
        <dbReference type="ChEBI" id="CHEBI:15378"/>
        <dbReference type="ChEBI" id="CHEBI:30807"/>
        <dbReference type="ChEBI" id="CHEBI:57287"/>
        <dbReference type="ChEBI" id="CHEBI:57385"/>
    </reaction>
    <physiologicalReaction direction="left-to-right" evidence="23">
        <dbReference type="Rhea" id="RHEA:40120"/>
    </physiologicalReaction>
</comment>
<evidence type="ECO:0000256" key="17">
    <source>
        <dbReference type="ARBA" id="ARBA00040123"/>
    </source>
</evidence>
<keyword evidence="11" id="KW-0472">Membrane</keyword>
<dbReference type="Proteomes" id="UP000004221">
    <property type="component" value="Unassembled WGS sequence"/>
</dbReference>
<dbReference type="NCBIfam" id="TIGR00369">
    <property type="entry name" value="unchar_dom_1"/>
    <property type="match status" value="1"/>
</dbReference>